<gene>
    <name evidence="10" type="ORF">GGQ61_003855</name>
</gene>
<evidence type="ECO:0000313" key="10">
    <source>
        <dbReference type="EMBL" id="MBB3893117.1"/>
    </source>
</evidence>
<protein>
    <submittedName>
        <fullName evidence="10">Di/tricarboxylate transporter</fullName>
    </submittedName>
</protein>
<dbReference type="PROSITE" id="PS50042">
    <property type="entry name" value="CNMP_BINDING_3"/>
    <property type="match status" value="1"/>
</dbReference>
<dbReference type="InterPro" id="IPR036721">
    <property type="entry name" value="RCK_C_sf"/>
</dbReference>
<feature type="domain" description="RCK C-terminal" evidence="9">
    <location>
        <begin position="301"/>
        <end position="387"/>
    </location>
</feature>
<evidence type="ECO:0000256" key="2">
    <source>
        <dbReference type="ARBA" id="ARBA00022448"/>
    </source>
</evidence>
<evidence type="ECO:0000259" key="8">
    <source>
        <dbReference type="PROSITE" id="PS50042"/>
    </source>
</evidence>
<feature type="transmembrane region" description="Helical" evidence="7">
    <location>
        <begin position="139"/>
        <end position="163"/>
    </location>
</feature>
<dbReference type="InterPro" id="IPR051679">
    <property type="entry name" value="DASS-Related_Transporters"/>
</dbReference>
<feature type="domain" description="RCK C-terminal" evidence="9">
    <location>
        <begin position="210"/>
        <end position="294"/>
    </location>
</feature>
<dbReference type="GO" id="GO:0006813">
    <property type="term" value="P:potassium ion transport"/>
    <property type="evidence" value="ECO:0007669"/>
    <property type="project" value="InterPro"/>
</dbReference>
<feature type="transmembrane region" description="Helical" evidence="7">
    <location>
        <begin position="402"/>
        <end position="418"/>
    </location>
</feature>
<keyword evidence="4" id="KW-0677">Repeat</keyword>
<evidence type="ECO:0000259" key="9">
    <source>
        <dbReference type="PROSITE" id="PS51202"/>
    </source>
</evidence>
<evidence type="ECO:0000313" key="11">
    <source>
        <dbReference type="Proteomes" id="UP000530564"/>
    </source>
</evidence>
<dbReference type="EMBL" id="JACIDK010000007">
    <property type="protein sequence ID" value="MBB3893117.1"/>
    <property type="molecule type" value="Genomic_DNA"/>
</dbReference>
<feature type="transmembrane region" description="Helical" evidence="7">
    <location>
        <begin position="453"/>
        <end position="471"/>
    </location>
</feature>
<feature type="transmembrane region" description="Helical" evidence="7">
    <location>
        <begin position="9"/>
        <end position="25"/>
    </location>
</feature>
<dbReference type="Pfam" id="PF02080">
    <property type="entry name" value="TrkA_C"/>
    <property type="match status" value="2"/>
</dbReference>
<keyword evidence="5 7" id="KW-1133">Transmembrane helix</keyword>
<feature type="transmembrane region" description="Helical" evidence="7">
    <location>
        <begin position="99"/>
        <end position="127"/>
    </location>
</feature>
<reference evidence="10 11" key="1">
    <citation type="submission" date="2020-08" db="EMBL/GenBank/DDBJ databases">
        <title>Genomic Encyclopedia of Type Strains, Phase IV (KMG-IV): sequencing the most valuable type-strain genomes for metagenomic binning, comparative biology and taxonomic classification.</title>
        <authorList>
            <person name="Goeker M."/>
        </authorList>
    </citation>
    <scope>NUCLEOTIDE SEQUENCE [LARGE SCALE GENOMIC DNA]</scope>
    <source>
        <strain evidence="10 11">DSM 21793</strain>
    </source>
</reference>
<sequence>MATMTLDQGLAFGLIALTIGAFIWGRFRYDVVAVCALLAGVAIGVVPAKNAFDGFSNDITVIIAAALVVSAAFAKSGIVEAVLRPLIPKLKTERSQVPVLTAAVTVLSTATKNVGALAILMPVALQLSRRTGSSPSRLLMPMAFGAMLGGIVTLVGTAPNIIVSQVREELLGKPFAMYDYTPVGLALAAIGFVFLTFAYRILPKDRAPAVNIEEALAANAYITEVEAPEDWALAGTRIGELHELAGGEAQVMMLLSGGRRRPRPHPNTKVRPGDVLLLQGEPQALDELINRGKLRLTRSDRPVAMEEPTDEVRVVEAVVGGESELIGRSAQQSDLYGQYGVNLLAVSRSGFDLKQSPSRIRLRAGDIVVLQGAERTLPTALAALGLLPLAEREVRLGGIRHAVAPAVILAAAMVLVALKVVPVAIAFFGAAVAMIVVGALRMREAYAAVDGPLIVLIAAMIPVSEAISTTGGAELIGGWLSSVFRGQSPMIALVSIMAVAMAATPFLNNAATVLIVAPVGASMARQLGLNPDPFLMAVAVGAASDFLTPIGHQCNTLVMGPGGYRFADYPRLGAPLTLLVLVLGAPLIAWFWPLTAA</sequence>
<feature type="transmembrane region" description="Helical" evidence="7">
    <location>
        <begin position="183"/>
        <end position="202"/>
    </location>
</feature>
<dbReference type="PROSITE" id="PS51202">
    <property type="entry name" value="RCK_C"/>
    <property type="match status" value="2"/>
</dbReference>
<dbReference type="GO" id="GO:0008324">
    <property type="term" value="F:monoatomic cation transmembrane transporter activity"/>
    <property type="evidence" value="ECO:0007669"/>
    <property type="project" value="InterPro"/>
</dbReference>
<keyword evidence="2" id="KW-0813">Transport</keyword>
<accession>A0A840A7D4</accession>
<comment type="subcellular location">
    <subcellularLocation>
        <location evidence="1">Membrane</location>
        <topology evidence="1">Multi-pass membrane protein</topology>
    </subcellularLocation>
</comment>
<comment type="caution">
    <text evidence="10">The sequence shown here is derived from an EMBL/GenBank/DDBJ whole genome shotgun (WGS) entry which is preliminary data.</text>
</comment>
<keyword evidence="3 7" id="KW-0812">Transmembrane</keyword>
<proteinExistence type="predicted"/>
<feature type="transmembrane region" description="Helical" evidence="7">
    <location>
        <begin position="491"/>
        <end position="521"/>
    </location>
</feature>
<feature type="transmembrane region" description="Helical" evidence="7">
    <location>
        <begin position="59"/>
        <end position="79"/>
    </location>
</feature>
<evidence type="ECO:0000256" key="4">
    <source>
        <dbReference type="ARBA" id="ARBA00022737"/>
    </source>
</evidence>
<dbReference type="InterPro" id="IPR000595">
    <property type="entry name" value="cNMP-bd_dom"/>
</dbReference>
<evidence type="ECO:0000256" key="7">
    <source>
        <dbReference type="SAM" id="Phobius"/>
    </source>
</evidence>
<dbReference type="Proteomes" id="UP000530564">
    <property type="component" value="Unassembled WGS sequence"/>
</dbReference>
<dbReference type="InterPro" id="IPR006037">
    <property type="entry name" value="RCK_C"/>
</dbReference>
<dbReference type="AlphaFoldDB" id="A0A840A7D4"/>
<name>A0A840A7D4_9CAUL</name>
<evidence type="ECO:0000256" key="3">
    <source>
        <dbReference type="ARBA" id="ARBA00022692"/>
    </source>
</evidence>
<feature type="transmembrane region" description="Helical" evidence="7">
    <location>
        <begin position="31"/>
        <end position="52"/>
    </location>
</feature>
<evidence type="ECO:0000256" key="1">
    <source>
        <dbReference type="ARBA" id="ARBA00004141"/>
    </source>
</evidence>
<dbReference type="InterPro" id="IPR004680">
    <property type="entry name" value="Cit_transptr-like_dom"/>
</dbReference>
<feature type="transmembrane region" description="Helical" evidence="7">
    <location>
        <begin position="424"/>
        <end position="441"/>
    </location>
</feature>
<evidence type="ECO:0000256" key="5">
    <source>
        <dbReference type="ARBA" id="ARBA00022989"/>
    </source>
</evidence>
<keyword evidence="6 7" id="KW-0472">Membrane</keyword>
<dbReference type="Gene3D" id="3.30.70.1450">
    <property type="entry name" value="Regulator of K+ conductance, C-terminal domain"/>
    <property type="match status" value="2"/>
</dbReference>
<dbReference type="Pfam" id="PF03600">
    <property type="entry name" value="CitMHS"/>
    <property type="match status" value="1"/>
</dbReference>
<dbReference type="SUPFAM" id="SSF116726">
    <property type="entry name" value="TrkA C-terminal domain-like"/>
    <property type="match status" value="2"/>
</dbReference>
<organism evidence="10 11">
    <name type="scientific">Phenylobacterium haematophilum</name>
    <dbReference type="NCBI Taxonomy" id="98513"/>
    <lineage>
        <taxon>Bacteria</taxon>
        <taxon>Pseudomonadati</taxon>
        <taxon>Pseudomonadota</taxon>
        <taxon>Alphaproteobacteria</taxon>
        <taxon>Caulobacterales</taxon>
        <taxon>Caulobacteraceae</taxon>
        <taxon>Phenylobacterium</taxon>
    </lineage>
</organism>
<dbReference type="PANTHER" id="PTHR43652">
    <property type="entry name" value="BASIC AMINO ACID ANTIPORTER YFCC-RELATED"/>
    <property type="match status" value="1"/>
</dbReference>
<feature type="transmembrane region" description="Helical" evidence="7">
    <location>
        <begin position="572"/>
        <end position="592"/>
    </location>
</feature>
<dbReference type="PANTHER" id="PTHR43652:SF2">
    <property type="entry name" value="BASIC AMINO ACID ANTIPORTER YFCC-RELATED"/>
    <property type="match status" value="1"/>
</dbReference>
<keyword evidence="11" id="KW-1185">Reference proteome</keyword>
<evidence type="ECO:0000256" key="6">
    <source>
        <dbReference type="ARBA" id="ARBA00023136"/>
    </source>
</evidence>
<feature type="domain" description="Cyclic nucleotide-binding" evidence="8">
    <location>
        <begin position="272"/>
        <end position="351"/>
    </location>
</feature>
<dbReference type="GO" id="GO:0005886">
    <property type="term" value="C:plasma membrane"/>
    <property type="evidence" value="ECO:0007669"/>
    <property type="project" value="TreeGrafter"/>
</dbReference>